<dbReference type="InterPro" id="IPR006121">
    <property type="entry name" value="HMA_dom"/>
</dbReference>
<reference evidence="2 4" key="1">
    <citation type="submission" date="2017-09" db="EMBL/GenBank/DDBJ databases">
        <authorList>
            <person name="Thomas P."/>
            <person name="Seyboldt C."/>
        </authorList>
    </citation>
    <scope>NUCLEOTIDE SEQUENCE [LARGE SCALE GENOMIC DNA]</scope>
    <source>
        <strain evidence="2 4">DSM 7534</strain>
    </source>
</reference>
<sequence>MKSSLKVYNLNTQNDIMAIREAISSNEGIIACEVSISKKEVSIVYDNRVINIDSIINSLENSGYSVE</sequence>
<evidence type="ECO:0000313" key="2">
    <source>
        <dbReference type="EMBL" id="AYE34502.1"/>
    </source>
</evidence>
<dbReference type="CDD" id="cd00371">
    <property type="entry name" value="HMA"/>
    <property type="match status" value="1"/>
</dbReference>
<dbReference type="Pfam" id="PF00403">
    <property type="entry name" value="HMA"/>
    <property type="match status" value="1"/>
</dbReference>
<dbReference type="RefSeq" id="WP_066678077.1">
    <property type="nucleotide sequence ID" value="NZ_CABMIZ010000036.1"/>
</dbReference>
<dbReference type="InterPro" id="IPR036163">
    <property type="entry name" value="HMA_dom_sf"/>
</dbReference>
<dbReference type="AlphaFoldDB" id="A0A9N7PM19"/>
<dbReference type="Proteomes" id="UP001055437">
    <property type="component" value="Chromosome"/>
</dbReference>
<evidence type="ECO:0000313" key="4">
    <source>
        <dbReference type="Proteomes" id="UP000280586"/>
    </source>
</evidence>
<protein>
    <submittedName>
        <fullName evidence="3">Cation transporter</fullName>
    </submittedName>
    <submittedName>
        <fullName evidence="2">Copper chaperone</fullName>
    </submittedName>
</protein>
<dbReference type="KEGG" id="csep:CP523_08770"/>
<evidence type="ECO:0000313" key="3">
    <source>
        <dbReference type="EMBL" id="USS01094.1"/>
    </source>
</evidence>
<dbReference type="Gene3D" id="3.30.70.100">
    <property type="match status" value="1"/>
</dbReference>
<dbReference type="Proteomes" id="UP000280586">
    <property type="component" value="Chromosome"/>
</dbReference>
<evidence type="ECO:0000259" key="1">
    <source>
        <dbReference type="PROSITE" id="PS50846"/>
    </source>
</evidence>
<dbReference type="SUPFAM" id="SSF55008">
    <property type="entry name" value="HMA, heavy metal-associated domain"/>
    <property type="match status" value="1"/>
</dbReference>
<dbReference type="GO" id="GO:0046872">
    <property type="term" value="F:metal ion binding"/>
    <property type="evidence" value="ECO:0007669"/>
    <property type="project" value="InterPro"/>
</dbReference>
<organism evidence="2 4">
    <name type="scientific">Clostridium septicum</name>
    <dbReference type="NCBI Taxonomy" id="1504"/>
    <lineage>
        <taxon>Bacteria</taxon>
        <taxon>Bacillati</taxon>
        <taxon>Bacillota</taxon>
        <taxon>Clostridia</taxon>
        <taxon>Eubacteriales</taxon>
        <taxon>Clostridiaceae</taxon>
        <taxon>Clostridium</taxon>
    </lineage>
</organism>
<proteinExistence type="predicted"/>
<name>A0A9N7PM19_CLOSE</name>
<evidence type="ECO:0000313" key="5">
    <source>
        <dbReference type="Proteomes" id="UP001055437"/>
    </source>
</evidence>
<dbReference type="EMBL" id="CP099799">
    <property type="protein sequence ID" value="USS01094.1"/>
    <property type="molecule type" value="Genomic_DNA"/>
</dbReference>
<dbReference type="OrthoDB" id="1932203at2"/>
<gene>
    <name evidence="2" type="ORF">CP523_08770</name>
    <name evidence="3" type="ORF">NH397_01105</name>
</gene>
<reference evidence="3" key="2">
    <citation type="submission" date="2022-06" db="EMBL/GenBank/DDBJ databases">
        <authorList>
            <person name="Holder M.E."/>
            <person name="Ajami N.J."/>
            <person name="Petrosino J.F."/>
        </authorList>
    </citation>
    <scope>NUCLEOTIDE SEQUENCE</scope>
    <source>
        <strain evidence="3">RMA 8861</strain>
    </source>
</reference>
<dbReference type="GeneID" id="303560766"/>
<feature type="domain" description="HMA" evidence="1">
    <location>
        <begin position="1"/>
        <end position="67"/>
    </location>
</feature>
<dbReference type="PROSITE" id="PS50846">
    <property type="entry name" value="HMA_2"/>
    <property type="match status" value="1"/>
</dbReference>
<keyword evidence="5" id="KW-1185">Reference proteome</keyword>
<dbReference type="EMBL" id="CP023671">
    <property type="protein sequence ID" value="AYE34502.1"/>
    <property type="molecule type" value="Genomic_DNA"/>
</dbReference>
<accession>A0A9N7PM19</accession>